<evidence type="ECO:0000313" key="1">
    <source>
        <dbReference type="EMBL" id="GID42774.1"/>
    </source>
</evidence>
<proteinExistence type="predicted"/>
<sequence length="173" mass="19367">MNLASVRADVAVLDELLREIAKRPVDVGDPDWQDELRRAPAPVDEAGVAVEAAAALDALLDAYEIGGPSIREEVRAVFRDFPSFRWAARLPAECESVTEFRRGLMHVSAMDQGADPRDELMTIWWLCNRARDRGIDVEPVLREVADLSSDVDIYGFGSMRFLIMRGLEVHDLD</sequence>
<dbReference type="RefSeq" id="WP_204293389.1">
    <property type="nucleotide sequence ID" value="NZ_BAAAGQ010000008.1"/>
</dbReference>
<name>A0ABQ3W841_9ACTN</name>
<dbReference type="EMBL" id="BOMF01000001">
    <property type="protein sequence ID" value="GID42774.1"/>
    <property type="molecule type" value="Genomic_DNA"/>
</dbReference>
<reference evidence="1" key="1">
    <citation type="submission" date="2021-01" db="EMBL/GenBank/DDBJ databases">
        <title>Whole genome shotgun sequence of Actinoplanes capillaceus NBRC 16408.</title>
        <authorList>
            <person name="Komaki H."/>
            <person name="Tamura T."/>
        </authorList>
    </citation>
    <scope>NUCLEOTIDE SEQUENCE [LARGE SCALE GENOMIC DNA]</scope>
    <source>
        <strain evidence="1">NBRC 16408</strain>
    </source>
</reference>
<comment type="caution">
    <text evidence="1">The sequence shown here is derived from an EMBL/GenBank/DDBJ whole genome shotgun (WGS) entry which is preliminary data.</text>
</comment>
<gene>
    <name evidence="1" type="ORF">Aca07nite_00490</name>
</gene>
<accession>A0ABQ3W841</accession>
<protein>
    <submittedName>
        <fullName evidence="1">Uncharacterized protein</fullName>
    </submittedName>
</protein>
<organism evidence="1">
    <name type="scientific">Actinoplanes campanulatus</name>
    <dbReference type="NCBI Taxonomy" id="113559"/>
    <lineage>
        <taxon>Bacteria</taxon>
        <taxon>Bacillati</taxon>
        <taxon>Actinomycetota</taxon>
        <taxon>Actinomycetes</taxon>
        <taxon>Micromonosporales</taxon>
        <taxon>Micromonosporaceae</taxon>
        <taxon>Actinoplanes</taxon>
    </lineage>
</organism>